<reference evidence="1" key="2">
    <citation type="journal article" date="2015" name="Fish Shellfish Immunol.">
        <title>Early steps in the European eel (Anguilla anguilla)-Vibrio vulnificus interaction in the gills: Role of the RtxA13 toxin.</title>
        <authorList>
            <person name="Callol A."/>
            <person name="Pajuelo D."/>
            <person name="Ebbesson L."/>
            <person name="Teles M."/>
            <person name="MacKenzie S."/>
            <person name="Amaro C."/>
        </authorList>
    </citation>
    <scope>NUCLEOTIDE SEQUENCE</scope>
</reference>
<sequence>MVQYTIIAGSIYNSANYFTTSAIFVNNRAQGRKCTLPLVMTLYLPSSLKFFSSIPMPRNSSSHFS</sequence>
<organism evidence="1">
    <name type="scientific">Anguilla anguilla</name>
    <name type="common">European freshwater eel</name>
    <name type="synonym">Muraena anguilla</name>
    <dbReference type="NCBI Taxonomy" id="7936"/>
    <lineage>
        <taxon>Eukaryota</taxon>
        <taxon>Metazoa</taxon>
        <taxon>Chordata</taxon>
        <taxon>Craniata</taxon>
        <taxon>Vertebrata</taxon>
        <taxon>Euteleostomi</taxon>
        <taxon>Actinopterygii</taxon>
        <taxon>Neopterygii</taxon>
        <taxon>Teleostei</taxon>
        <taxon>Anguilliformes</taxon>
        <taxon>Anguillidae</taxon>
        <taxon>Anguilla</taxon>
    </lineage>
</organism>
<evidence type="ECO:0000313" key="1">
    <source>
        <dbReference type="EMBL" id="JAH53351.1"/>
    </source>
</evidence>
<accession>A0A0E9TIE8</accession>
<reference evidence="1" key="1">
    <citation type="submission" date="2014-11" db="EMBL/GenBank/DDBJ databases">
        <authorList>
            <person name="Amaro Gonzalez C."/>
        </authorList>
    </citation>
    <scope>NUCLEOTIDE SEQUENCE</scope>
</reference>
<dbReference type="EMBL" id="GBXM01055226">
    <property type="protein sequence ID" value="JAH53351.1"/>
    <property type="molecule type" value="Transcribed_RNA"/>
</dbReference>
<name>A0A0E9TIE8_ANGAN</name>
<proteinExistence type="predicted"/>
<protein>
    <submittedName>
        <fullName evidence="1">Uncharacterized protein</fullName>
    </submittedName>
</protein>
<dbReference type="AlphaFoldDB" id="A0A0E9TIE8"/>